<dbReference type="GO" id="GO:0043103">
    <property type="term" value="P:hypoxanthine salvage"/>
    <property type="evidence" value="ECO:0007669"/>
    <property type="project" value="UniProtKB-UniRule"/>
</dbReference>
<name>A0AAV3U5T8_9ALTE</name>
<evidence type="ECO:0000259" key="6">
    <source>
        <dbReference type="Pfam" id="PF00962"/>
    </source>
</evidence>
<dbReference type="RefSeq" id="WP_345425254.1">
    <property type="nucleotide sequence ID" value="NZ_AP031496.1"/>
</dbReference>
<organism evidence="7 8">
    <name type="scientific">Halioxenophilus aromaticivorans</name>
    <dbReference type="NCBI Taxonomy" id="1306992"/>
    <lineage>
        <taxon>Bacteria</taxon>
        <taxon>Pseudomonadati</taxon>
        <taxon>Pseudomonadota</taxon>
        <taxon>Gammaproteobacteria</taxon>
        <taxon>Alteromonadales</taxon>
        <taxon>Alteromonadaceae</taxon>
        <taxon>Halioxenophilus</taxon>
    </lineage>
</organism>
<dbReference type="InterPro" id="IPR006330">
    <property type="entry name" value="Ado/ade_deaminase"/>
</dbReference>
<dbReference type="HAMAP" id="MF_01962">
    <property type="entry name" value="Adenine_deaminase"/>
    <property type="match status" value="1"/>
</dbReference>
<dbReference type="InterPro" id="IPR001365">
    <property type="entry name" value="A_deaminase_dom"/>
</dbReference>
<keyword evidence="8" id="KW-1185">Reference proteome</keyword>
<dbReference type="GO" id="GO:0009117">
    <property type="term" value="P:nucleotide metabolic process"/>
    <property type="evidence" value="ECO:0007669"/>
    <property type="project" value="UniProtKB-KW"/>
</dbReference>
<feature type="binding site" evidence="5">
    <location>
        <position position="281"/>
    </location>
    <ligand>
        <name>Zn(2+)</name>
        <dbReference type="ChEBI" id="CHEBI:29105"/>
        <note>catalytic</note>
    </ligand>
</feature>
<gene>
    <name evidence="7" type="ORF">GCM10025791_34440</name>
</gene>
<evidence type="ECO:0000313" key="7">
    <source>
        <dbReference type="EMBL" id="GAA4951136.1"/>
    </source>
</evidence>
<evidence type="ECO:0000256" key="1">
    <source>
        <dbReference type="ARBA" id="ARBA00022723"/>
    </source>
</evidence>
<dbReference type="PANTHER" id="PTHR43114">
    <property type="entry name" value="ADENINE DEAMINASE"/>
    <property type="match status" value="1"/>
</dbReference>
<reference evidence="8" key="1">
    <citation type="journal article" date="2019" name="Int. J. Syst. Evol. Microbiol.">
        <title>The Global Catalogue of Microorganisms (GCM) 10K type strain sequencing project: providing services to taxonomists for standard genome sequencing and annotation.</title>
        <authorList>
            <consortium name="The Broad Institute Genomics Platform"/>
            <consortium name="The Broad Institute Genome Sequencing Center for Infectious Disease"/>
            <person name="Wu L."/>
            <person name="Ma J."/>
        </authorList>
    </citation>
    <scope>NUCLEOTIDE SEQUENCE [LARGE SCALE GENOMIC DNA]</scope>
    <source>
        <strain evidence="8">JCM 19134</strain>
    </source>
</reference>
<evidence type="ECO:0000313" key="8">
    <source>
        <dbReference type="Proteomes" id="UP001409585"/>
    </source>
</evidence>
<feature type="domain" description="Adenosine deaminase" evidence="6">
    <location>
        <begin position="15"/>
        <end position="335"/>
    </location>
</feature>
<dbReference type="NCBIfam" id="TIGR01430">
    <property type="entry name" value="aden_deam"/>
    <property type="match status" value="1"/>
</dbReference>
<keyword evidence="2 5" id="KW-0378">Hydrolase</keyword>
<comment type="cofactor">
    <cofactor evidence="5">
        <name>Zn(2+)</name>
        <dbReference type="ChEBI" id="CHEBI:29105"/>
    </cofactor>
    <text evidence="5">Binds 1 zinc ion per subunit.</text>
</comment>
<proteinExistence type="inferred from homology"/>
<dbReference type="FunFam" id="3.20.20.140:FF:000039">
    <property type="entry name" value="Adenine deaminase"/>
    <property type="match status" value="1"/>
</dbReference>
<keyword evidence="4 5" id="KW-0546">Nucleotide metabolism</keyword>
<dbReference type="AlphaFoldDB" id="A0AAV3U5T8"/>
<accession>A0AAV3U5T8</accession>
<feature type="binding site" evidence="5">
    <location>
        <position position="20"/>
    </location>
    <ligand>
        <name>Zn(2+)</name>
        <dbReference type="ChEBI" id="CHEBI:29105"/>
        <note>catalytic</note>
    </ligand>
</feature>
<feature type="binding site" evidence="5">
    <location>
        <position position="282"/>
    </location>
    <ligand>
        <name>substrate</name>
    </ligand>
</feature>
<dbReference type="Proteomes" id="UP001409585">
    <property type="component" value="Unassembled WGS sequence"/>
</dbReference>
<keyword evidence="1 5" id="KW-0479">Metal-binding</keyword>
<dbReference type="GO" id="GO:0005829">
    <property type="term" value="C:cytosol"/>
    <property type="evidence" value="ECO:0007669"/>
    <property type="project" value="TreeGrafter"/>
</dbReference>
<dbReference type="Gene3D" id="3.20.20.140">
    <property type="entry name" value="Metal-dependent hydrolases"/>
    <property type="match status" value="1"/>
</dbReference>
<protein>
    <recommendedName>
        <fullName evidence="5">Adenine deaminase</fullName>
        <shortName evidence="5">ADE</shortName>
        <ecNumber evidence="5">3.5.4.2</ecNumber>
    </recommendedName>
    <alternativeName>
        <fullName evidence="5">Adenine aminohydrolase</fullName>
        <shortName evidence="5">AAH</shortName>
    </alternativeName>
</protein>
<dbReference type="InterPro" id="IPR032466">
    <property type="entry name" value="Metal_Hydrolase"/>
</dbReference>
<feature type="active site" description="Proton donor" evidence="5">
    <location>
        <position position="203"/>
    </location>
</feature>
<dbReference type="PANTHER" id="PTHR43114:SF6">
    <property type="entry name" value="ADENINE DEAMINASE"/>
    <property type="match status" value="1"/>
</dbReference>
<sequence length="337" mass="37532">MSSSAELKQLVRRLPKTELHLHIEGSLEPDMVFALAERNGISLPYASAAELAQKYDFENLQSFLDLYYQATDVLQTEEDFFDLTWAYLQRCAAENVVHVEIFFDPQSHTDRGIPFAEVVQGIDRALQQAQSELAISSQLIMCFLRHLPEDSALETWQQAQPWLHLIHGVGLDSSESGFPPELFQRVFAQARAAGLKCVAHAGEEGPADYIEQALDLLAVDRIDHGVRITESDTLMRRVAIEGIALTVCPLSNVRLCVYDQLADHPLLSLLDDGLQVMINSDDPAYFGGYLCANYDAVIDALAPNQAQIVQLVKNSFAASFMPEVEKLARLQEIDALL</sequence>
<dbReference type="NCBIfam" id="NF006850">
    <property type="entry name" value="PRK09358.1-6"/>
    <property type="match status" value="1"/>
</dbReference>
<keyword evidence="3 5" id="KW-0862">Zinc</keyword>
<dbReference type="EMBL" id="BAABLX010000029">
    <property type="protein sequence ID" value="GAA4951136.1"/>
    <property type="molecule type" value="Genomic_DNA"/>
</dbReference>
<dbReference type="GO" id="GO:0008270">
    <property type="term" value="F:zinc ion binding"/>
    <property type="evidence" value="ECO:0007669"/>
    <property type="project" value="UniProtKB-UniRule"/>
</dbReference>
<dbReference type="EC" id="3.5.4.2" evidence="5"/>
<comment type="catalytic activity">
    <reaction evidence="5">
        <text>adenine + H2O + H(+) = hypoxanthine + NH4(+)</text>
        <dbReference type="Rhea" id="RHEA:23688"/>
        <dbReference type="ChEBI" id="CHEBI:15377"/>
        <dbReference type="ChEBI" id="CHEBI:15378"/>
        <dbReference type="ChEBI" id="CHEBI:16708"/>
        <dbReference type="ChEBI" id="CHEBI:17368"/>
        <dbReference type="ChEBI" id="CHEBI:28938"/>
        <dbReference type="EC" id="3.5.4.2"/>
    </reaction>
</comment>
<evidence type="ECO:0000256" key="3">
    <source>
        <dbReference type="ARBA" id="ARBA00022833"/>
    </source>
</evidence>
<dbReference type="SUPFAM" id="SSF51556">
    <property type="entry name" value="Metallo-dependent hydrolases"/>
    <property type="match status" value="1"/>
</dbReference>
<comment type="function">
    <text evidence="5">Catalyzes the hydrolytic deamination of adenine to hypoxanthine. Plays an important role in the purine salvage pathway and in nitrogen catabolism.</text>
</comment>
<feature type="binding site" evidence="5">
    <location>
        <position position="200"/>
    </location>
    <ligand>
        <name>Zn(2+)</name>
        <dbReference type="ChEBI" id="CHEBI:29105"/>
        <note>catalytic</note>
    </ligand>
</feature>
<dbReference type="Pfam" id="PF00962">
    <property type="entry name" value="A_deaminase"/>
    <property type="match status" value="1"/>
</dbReference>
<comment type="caution">
    <text evidence="7">The sequence shown here is derived from an EMBL/GenBank/DDBJ whole genome shotgun (WGS) entry which is preliminary data.</text>
</comment>
<dbReference type="GO" id="GO:0000034">
    <property type="term" value="F:adenine deaminase activity"/>
    <property type="evidence" value="ECO:0007669"/>
    <property type="project" value="UniProtKB-UniRule"/>
</dbReference>
<dbReference type="InterPro" id="IPR028892">
    <property type="entry name" value="ADE"/>
</dbReference>
<dbReference type="GO" id="GO:0006146">
    <property type="term" value="P:adenine catabolic process"/>
    <property type="evidence" value="ECO:0007669"/>
    <property type="project" value="UniProtKB-UniRule"/>
</dbReference>
<dbReference type="CDD" id="cd01320">
    <property type="entry name" value="ADA"/>
    <property type="match status" value="1"/>
</dbReference>
<evidence type="ECO:0000256" key="5">
    <source>
        <dbReference type="HAMAP-Rule" id="MF_01962"/>
    </source>
</evidence>
<feature type="binding site" evidence="5">
    <location>
        <position position="22"/>
    </location>
    <ligand>
        <name>Zn(2+)</name>
        <dbReference type="ChEBI" id="CHEBI:29105"/>
        <note>catalytic</note>
    </ligand>
</feature>
<feature type="site" description="Important for catalytic activity" evidence="5">
    <location>
        <position position="224"/>
    </location>
</feature>
<comment type="similarity">
    <text evidence="5">Belongs to the metallo-dependent hydrolases superfamily. Adenosine and AMP deaminases family. Adenine deaminase type 2 subfamily.</text>
</comment>
<evidence type="ECO:0000256" key="4">
    <source>
        <dbReference type="ARBA" id="ARBA00023080"/>
    </source>
</evidence>
<evidence type="ECO:0000256" key="2">
    <source>
        <dbReference type="ARBA" id="ARBA00022801"/>
    </source>
</evidence>